<evidence type="ECO:0000313" key="3">
    <source>
        <dbReference type="Proteomes" id="UP001165121"/>
    </source>
</evidence>
<feature type="compositionally biased region" description="Polar residues" evidence="1">
    <location>
        <begin position="318"/>
        <end position="327"/>
    </location>
</feature>
<evidence type="ECO:0000256" key="1">
    <source>
        <dbReference type="SAM" id="MobiDB-lite"/>
    </source>
</evidence>
<feature type="region of interest" description="Disordered" evidence="1">
    <location>
        <begin position="258"/>
        <end position="329"/>
    </location>
</feature>
<accession>A0A9W6Y0T2</accession>
<feature type="region of interest" description="Disordered" evidence="1">
    <location>
        <begin position="412"/>
        <end position="526"/>
    </location>
</feature>
<dbReference type="OrthoDB" id="163544at2759"/>
<organism evidence="2 3">
    <name type="scientific">Phytophthora fragariaefolia</name>
    <dbReference type="NCBI Taxonomy" id="1490495"/>
    <lineage>
        <taxon>Eukaryota</taxon>
        <taxon>Sar</taxon>
        <taxon>Stramenopiles</taxon>
        <taxon>Oomycota</taxon>
        <taxon>Peronosporomycetes</taxon>
        <taxon>Peronosporales</taxon>
        <taxon>Peronosporaceae</taxon>
        <taxon>Phytophthora</taxon>
    </lineage>
</organism>
<feature type="compositionally biased region" description="Basic and acidic residues" evidence="1">
    <location>
        <begin position="434"/>
        <end position="450"/>
    </location>
</feature>
<feature type="compositionally biased region" description="Polar residues" evidence="1">
    <location>
        <begin position="293"/>
        <end position="309"/>
    </location>
</feature>
<keyword evidence="3" id="KW-1185">Reference proteome</keyword>
<feature type="region of interest" description="Disordered" evidence="1">
    <location>
        <begin position="207"/>
        <end position="240"/>
    </location>
</feature>
<evidence type="ECO:0000313" key="2">
    <source>
        <dbReference type="EMBL" id="GMF49294.1"/>
    </source>
</evidence>
<comment type="caution">
    <text evidence="2">The sequence shown here is derived from an EMBL/GenBank/DDBJ whole genome shotgun (WGS) entry which is preliminary data.</text>
</comment>
<dbReference type="AlphaFoldDB" id="A0A9W6Y0T2"/>
<protein>
    <submittedName>
        <fullName evidence="2">Unnamed protein product</fullName>
    </submittedName>
</protein>
<feature type="compositionally biased region" description="Basic and acidic residues" evidence="1">
    <location>
        <begin position="209"/>
        <end position="220"/>
    </location>
</feature>
<name>A0A9W6Y0T2_9STRA</name>
<proteinExistence type="predicted"/>
<reference evidence="2" key="1">
    <citation type="submission" date="2023-04" db="EMBL/GenBank/DDBJ databases">
        <title>Phytophthora fragariaefolia NBRC 109709.</title>
        <authorList>
            <person name="Ichikawa N."/>
            <person name="Sato H."/>
            <person name="Tonouchi N."/>
        </authorList>
    </citation>
    <scope>NUCLEOTIDE SEQUENCE</scope>
    <source>
        <strain evidence="2">NBRC 109709</strain>
    </source>
</reference>
<dbReference type="Proteomes" id="UP001165121">
    <property type="component" value="Unassembled WGS sequence"/>
</dbReference>
<feature type="compositionally biased region" description="Basic and acidic residues" evidence="1">
    <location>
        <begin position="414"/>
        <end position="423"/>
    </location>
</feature>
<gene>
    <name evidence="2" type="ORF">Pfra01_001942700</name>
</gene>
<dbReference type="EMBL" id="BSXT01002510">
    <property type="protein sequence ID" value="GMF49294.1"/>
    <property type="molecule type" value="Genomic_DNA"/>
</dbReference>
<feature type="compositionally biased region" description="Acidic residues" evidence="1">
    <location>
        <begin position="470"/>
        <end position="507"/>
    </location>
</feature>
<sequence length="577" mass="63601">MATRGTSSSCVRQTDHSIQDTASTAGIASIVRVQPTAIASPLNGSSNNDGINASQSVSAREIKASSLSANDYAVFVRDISEQCEWTDKVVHNVLRCMQHYIELYRSNRLVAFFQKIASLTPGTKWRQTSLLAPESNCGMAVFRCYFSRPFRRCPAHSHPIRTAYVISYVNISVWMSDKLCNITAGFGTLDGFENLVLAAPDVNTCMNSSEHETKEQDRTPDTVANNIPTVADTPSEVVIDNTGSLGYSEEAAGAVIDEDEHDREPDGSPAFGSPAQIPQTGAKDVVMDECENEQSPPLGSPAQTPQTGNEDGADDHSSSGAGKQSSPGMMPSAITRSLYAHCRLYAFLTLRLPKRIPGTTWPMPMPILTMTVLKINRSGHLKMPVRKPLGFYLNCQVSYKLKMCVYSCAGSGSDAKDTEHSKGDLSYPLSRQFSGERLEKPPKRGKDDQYGKSFNLAKKRRLGEKSAVLTDDDNADKEEGDAVDEGYDEGDDDDDYHSEEVDEEPVADDGSVSSNGEQEDISHPLQNILDSLESHIAELQEKQRILIKRKEEREWRENQYVNEYGVHLSMRSFASER</sequence>